<organism evidence="2 3">
    <name type="scientific">Fictibacillus marinisediminis</name>
    <dbReference type="NCBI Taxonomy" id="2878389"/>
    <lineage>
        <taxon>Bacteria</taxon>
        <taxon>Bacillati</taxon>
        <taxon>Bacillota</taxon>
        <taxon>Bacilli</taxon>
        <taxon>Bacillales</taxon>
        <taxon>Fictibacillaceae</taxon>
        <taxon>Fictibacillus</taxon>
    </lineage>
</organism>
<dbReference type="RefSeq" id="WP_248254400.1">
    <property type="nucleotide sequence ID" value="NZ_JAIWJX010000002.1"/>
</dbReference>
<dbReference type="Proteomes" id="UP001139011">
    <property type="component" value="Unassembled WGS sequence"/>
</dbReference>
<accession>A0A9X2BIY8</accession>
<dbReference type="InterPro" id="IPR013560">
    <property type="entry name" value="DUF1722"/>
</dbReference>
<proteinExistence type="predicted"/>
<sequence>MSARKEAELEWAKQKYDVMAKGYQHYSRIRDSFREAKEEEDYNVILDELGEMEKLPYSRKAFLNTAEHVWGYFKKSAALEEKNRFFDLLTQCRSLPNEFLLSQPESAKLLSYIKQTLLVSYPNPYLEQSALLKKVPGTAL</sequence>
<feature type="domain" description="DUF1722" evidence="1">
    <location>
        <begin position="15"/>
        <end position="136"/>
    </location>
</feature>
<comment type="caution">
    <text evidence="2">The sequence shown here is derived from an EMBL/GenBank/DDBJ whole genome shotgun (WGS) entry which is preliminary data.</text>
</comment>
<protein>
    <submittedName>
        <fullName evidence="2">YbgA family protein</fullName>
    </submittedName>
</protein>
<evidence type="ECO:0000313" key="2">
    <source>
        <dbReference type="EMBL" id="MCK6259198.1"/>
    </source>
</evidence>
<reference evidence="2" key="1">
    <citation type="submission" date="2021-09" db="EMBL/GenBank/DDBJ databases">
        <title>Genome analysis of Fictibacillus sp. KIGAM418 isolated from marine sediment.</title>
        <authorList>
            <person name="Seo M.-J."/>
            <person name="Cho E.-S."/>
            <person name="Hwang C.Y."/>
        </authorList>
    </citation>
    <scope>NUCLEOTIDE SEQUENCE</scope>
    <source>
        <strain evidence="2">KIGAM418</strain>
    </source>
</reference>
<dbReference type="AlphaFoldDB" id="A0A9X2BIY8"/>
<name>A0A9X2BIY8_9BACL</name>
<evidence type="ECO:0000259" key="1">
    <source>
        <dbReference type="Pfam" id="PF08349"/>
    </source>
</evidence>
<keyword evidence="3" id="KW-1185">Reference proteome</keyword>
<evidence type="ECO:0000313" key="3">
    <source>
        <dbReference type="Proteomes" id="UP001139011"/>
    </source>
</evidence>
<dbReference type="EMBL" id="JAIWJX010000002">
    <property type="protein sequence ID" value="MCK6259198.1"/>
    <property type="molecule type" value="Genomic_DNA"/>
</dbReference>
<gene>
    <name evidence="2" type="ORF">LCY76_21735</name>
</gene>
<dbReference type="Pfam" id="PF08349">
    <property type="entry name" value="DUF1722"/>
    <property type="match status" value="1"/>
</dbReference>